<dbReference type="Gene3D" id="3.10.450.620">
    <property type="entry name" value="JHP933, nucleotidyltransferase-like core domain"/>
    <property type="match status" value="1"/>
</dbReference>
<dbReference type="EMBL" id="ATBP01000073">
    <property type="protein sequence ID" value="ETR73306.1"/>
    <property type="molecule type" value="Genomic_DNA"/>
</dbReference>
<gene>
    <name evidence="1" type="ORF">OMM_01061</name>
</gene>
<evidence type="ECO:0000313" key="2">
    <source>
        <dbReference type="Proteomes" id="UP000189670"/>
    </source>
</evidence>
<evidence type="ECO:0000313" key="1">
    <source>
        <dbReference type="EMBL" id="ETR73306.1"/>
    </source>
</evidence>
<sequence length="219" mass="26021">MQVFEQHECFEMQVLNDMNSMRMLTPLVFGGGTMLRLCHELTRYSVDIDFYFMKKIDMDNYYNALLKSLSKKYKIKDQQNKFNTLLIEIKHQDYPRKLKIEINKNKIISVYESSIAFSSHTTHQVLVKTIPLEQMMKNKVDALKSRKEIRDAYDIEFLIRRGIKFEPTKREASELLSIIDAFTRQDFNVKLSSILPLEMRQYYQKNQLKFLKEHLGVAS</sequence>
<comment type="caution">
    <text evidence="1">The sequence shown here is derived from an EMBL/GenBank/DDBJ whole genome shotgun (WGS) entry which is preliminary data.</text>
</comment>
<dbReference type="InterPro" id="IPR014942">
    <property type="entry name" value="AbiEii"/>
</dbReference>
<evidence type="ECO:0008006" key="3">
    <source>
        <dbReference type="Google" id="ProtNLM"/>
    </source>
</evidence>
<protein>
    <recommendedName>
        <fullName evidence="3">Nucleotidyl transferase AbiEii/AbiGii toxin family protein</fullName>
    </recommendedName>
</protein>
<dbReference type="Pfam" id="PF08843">
    <property type="entry name" value="AbiEii"/>
    <property type="match status" value="1"/>
</dbReference>
<dbReference type="AlphaFoldDB" id="A0A1V1PEU9"/>
<organism evidence="1 2">
    <name type="scientific">Candidatus Magnetoglobus multicellularis str. Araruama</name>
    <dbReference type="NCBI Taxonomy" id="890399"/>
    <lineage>
        <taxon>Bacteria</taxon>
        <taxon>Pseudomonadati</taxon>
        <taxon>Thermodesulfobacteriota</taxon>
        <taxon>Desulfobacteria</taxon>
        <taxon>Desulfobacterales</taxon>
        <taxon>Desulfobacteraceae</taxon>
        <taxon>Candidatus Magnetoglobus</taxon>
    </lineage>
</organism>
<name>A0A1V1PEU9_9BACT</name>
<accession>A0A1V1PEU9</accession>
<reference evidence="2" key="1">
    <citation type="submission" date="2012-11" db="EMBL/GenBank/DDBJ databases">
        <authorList>
            <person name="Lucero-Rivera Y.E."/>
            <person name="Tovar-Ramirez D."/>
        </authorList>
    </citation>
    <scope>NUCLEOTIDE SEQUENCE [LARGE SCALE GENOMIC DNA]</scope>
    <source>
        <strain evidence="2">Araruama</strain>
    </source>
</reference>
<dbReference type="Proteomes" id="UP000189670">
    <property type="component" value="Unassembled WGS sequence"/>
</dbReference>
<proteinExistence type="predicted"/>